<feature type="binding site" evidence="6">
    <location>
        <position position="93"/>
    </location>
    <ligand>
        <name>spermidine</name>
        <dbReference type="ChEBI" id="CHEBI:57834"/>
    </ligand>
</feature>
<dbReference type="CDD" id="cd13659">
    <property type="entry name" value="PBP2_PotF"/>
    <property type="match status" value="1"/>
</dbReference>
<dbReference type="PIRSF" id="PIRSF019574">
    <property type="entry name" value="Periplasmic_polyamine_BP"/>
    <property type="match status" value="1"/>
</dbReference>
<evidence type="ECO:0000313" key="8">
    <source>
        <dbReference type="EMBL" id="KGT76330.1"/>
    </source>
</evidence>
<dbReference type="SUPFAM" id="SSF53850">
    <property type="entry name" value="Periplasmic binding protein-like II"/>
    <property type="match status" value="1"/>
</dbReference>
<comment type="similarity">
    <text evidence="5">Belongs to the bacterial solute-binding protein PotD/PotF family.</text>
</comment>
<dbReference type="RefSeq" id="WP_028159337.1">
    <property type="nucleotide sequence ID" value="NZ_JANUDC010000001.1"/>
</dbReference>
<evidence type="ECO:0000256" key="5">
    <source>
        <dbReference type="PIRNR" id="PIRNR019574"/>
    </source>
</evidence>
<evidence type="ECO:0000256" key="6">
    <source>
        <dbReference type="PIRSR" id="PIRSR019574-1"/>
    </source>
</evidence>
<dbReference type="AlphaFoldDB" id="A0A0A3XPJ6"/>
<feature type="chain" id="PRO_5002004559" description="Putrescine-binding periplasmic protein" evidence="7">
    <location>
        <begin position="34"/>
        <end position="375"/>
    </location>
</feature>
<accession>A0A0A3XPJ6</accession>
<keyword evidence="2 5" id="KW-0813">Transport</keyword>
<dbReference type="eggNOG" id="COG0687">
    <property type="taxonomic scope" value="Bacteria"/>
</dbReference>
<dbReference type="PRINTS" id="PR00909">
    <property type="entry name" value="SPERMDNBNDNG"/>
</dbReference>
<comment type="subcellular location">
    <subcellularLocation>
        <location evidence="1 5">Periplasm</location>
    </subcellularLocation>
</comment>
<reference evidence="8 9" key="1">
    <citation type="submission" date="2014-09" db="EMBL/GenBank/DDBJ databases">
        <title>Draft genome of Bradyrhizobium japonicum Is-34.</title>
        <authorList>
            <person name="Tsurumaru H."/>
            <person name="Yamakawa T."/>
            <person name="Hashimoto S."/>
            <person name="Okizaki K."/>
            <person name="Kanesaki Y."/>
            <person name="Yoshikawa H."/>
            <person name="Yajima S."/>
        </authorList>
    </citation>
    <scope>NUCLEOTIDE SEQUENCE [LARGE SCALE GENOMIC DNA]</scope>
    <source>
        <strain evidence="8 9">Is-34</strain>
    </source>
</reference>
<evidence type="ECO:0000256" key="2">
    <source>
        <dbReference type="ARBA" id="ARBA00022448"/>
    </source>
</evidence>
<dbReference type="GO" id="GO:0042597">
    <property type="term" value="C:periplasmic space"/>
    <property type="evidence" value="ECO:0007669"/>
    <property type="project" value="UniProtKB-SubCell"/>
</dbReference>
<protein>
    <recommendedName>
        <fullName evidence="5">Putrescine-binding periplasmic protein</fullName>
    </recommendedName>
</protein>
<gene>
    <name evidence="8" type="ORF">MA20_26425</name>
</gene>
<dbReference type="STRING" id="375.BKD09_RS31390"/>
<feature type="signal peptide" evidence="7">
    <location>
        <begin position="1"/>
        <end position="33"/>
    </location>
</feature>
<proteinExistence type="inferred from homology"/>
<comment type="caution">
    <text evidence="8">The sequence shown here is derived from an EMBL/GenBank/DDBJ whole genome shotgun (WGS) entry which is preliminary data.</text>
</comment>
<evidence type="ECO:0000256" key="3">
    <source>
        <dbReference type="ARBA" id="ARBA00022729"/>
    </source>
</evidence>
<evidence type="ECO:0000256" key="1">
    <source>
        <dbReference type="ARBA" id="ARBA00004418"/>
    </source>
</evidence>
<dbReference type="InterPro" id="IPR001188">
    <property type="entry name" value="Sperm_putr-bd"/>
</dbReference>
<dbReference type="GO" id="GO:0015846">
    <property type="term" value="P:polyamine transport"/>
    <property type="evidence" value="ECO:0007669"/>
    <property type="project" value="InterPro"/>
</dbReference>
<dbReference type="PANTHER" id="PTHR30222">
    <property type="entry name" value="SPERMIDINE/PUTRESCINE-BINDING PERIPLASMIC PROTEIN"/>
    <property type="match status" value="1"/>
</dbReference>
<evidence type="ECO:0000256" key="4">
    <source>
        <dbReference type="ARBA" id="ARBA00022764"/>
    </source>
</evidence>
<evidence type="ECO:0000256" key="7">
    <source>
        <dbReference type="SAM" id="SignalP"/>
    </source>
</evidence>
<dbReference type="Proteomes" id="UP000030377">
    <property type="component" value="Unassembled WGS sequence"/>
</dbReference>
<dbReference type="EMBL" id="JRPN01000020">
    <property type="protein sequence ID" value="KGT76330.1"/>
    <property type="molecule type" value="Genomic_DNA"/>
</dbReference>
<keyword evidence="3 7" id="KW-0732">Signal</keyword>
<sequence>MTNVGRVRLCFSWLCLGFAIAAALTLLSAPAGAEERVVNFYNWSNYMAPDVLEAFTKETGIKVVYDTFDANETLETRLMAGKSGYDVVVPTAYFLQRQIKANIFQKLDKSKLPNLSNAWPVVTERLGIYDPGNVYAANYMWGTTGIGYNVAKVKQILGADAKIDSWDIVFKPENLAKFKDCGVHMLDSADDIFPAALNYLGLDPNSTKQADLEKAADVVAKVRPSVRKFHSSEYLSALATGEICFVVGWSGDIMQARARAAEAKSGIEIGYTIPKEGAQMFFDNLAIPADAKNVKEAYELINYLYRPDVAAKNSDFLSYANGNLASQKLVDPKILNDKNIYPDEATLSKLFVITAREPATQRVINRLWTKVKTGR</sequence>
<keyword evidence="4 5" id="KW-0574">Periplasm</keyword>
<evidence type="ECO:0000313" key="9">
    <source>
        <dbReference type="Proteomes" id="UP000030377"/>
    </source>
</evidence>
<dbReference type="Gene3D" id="3.40.190.10">
    <property type="entry name" value="Periplasmic binding protein-like II"/>
    <property type="match status" value="2"/>
</dbReference>
<dbReference type="GO" id="GO:0019808">
    <property type="term" value="F:polyamine binding"/>
    <property type="evidence" value="ECO:0007669"/>
    <property type="project" value="InterPro"/>
</dbReference>
<name>A0A0A3XPJ6_BRAJP</name>
<dbReference type="PANTHER" id="PTHR30222:SF12">
    <property type="entry name" value="NORSPERMIDINE SENSOR"/>
    <property type="match status" value="1"/>
</dbReference>
<comment type="function">
    <text evidence="5">Required for the activity of the bacterial periplasmic transport system of putrescine.</text>
</comment>
<dbReference type="InterPro" id="IPR006059">
    <property type="entry name" value="SBP"/>
</dbReference>
<organism evidence="8 9">
    <name type="scientific">Bradyrhizobium japonicum</name>
    <dbReference type="NCBI Taxonomy" id="375"/>
    <lineage>
        <taxon>Bacteria</taxon>
        <taxon>Pseudomonadati</taxon>
        <taxon>Pseudomonadota</taxon>
        <taxon>Alphaproteobacteria</taxon>
        <taxon>Hyphomicrobiales</taxon>
        <taxon>Nitrobacteraceae</taxon>
        <taxon>Bradyrhizobium</taxon>
    </lineage>
</organism>
<dbReference type="Pfam" id="PF13416">
    <property type="entry name" value="SBP_bac_8"/>
    <property type="match status" value="1"/>
</dbReference>